<evidence type="ECO:0000256" key="1">
    <source>
        <dbReference type="SAM" id="MobiDB-lite"/>
    </source>
</evidence>
<feature type="compositionally biased region" description="Low complexity" evidence="1">
    <location>
        <begin position="254"/>
        <end position="271"/>
    </location>
</feature>
<evidence type="ECO:0000313" key="5">
    <source>
        <dbReference type="Proteomes" id="UP000238701"/>
    </source>
</evidence>
<dbReference type="Pfam" id="PF13240">
    <property type="entry name" value="Zn_Ribbon_1"/>
    <property type="match status" value="1"/>
</dbReference>
<dbReference type="SUPFAM" id="SSF81901">
    <property type="entry name" value="HCP-like"/>
    <property type="match status" value="1"/>
</dbReference>
<proteinExistence type="predicted"/>
<feature type="region of interest" description="Disordered" evidence="1">
    <location>
        <begin position="31"/>
        <end position="110"/>
    </location>
</feature>
<feature type="domain" description="Zinc-ribbon" evidence="3">
    <location>
        <begin position="3"/>
        <end position="24"/>
    </location>
</feature>
<dbReference type="Proteomes" id="UP000238701">
    <property type="component" value="Unassembled WGS sequence"/>
</dbReference>
<keyword evidence="2" id="KW-1133">Transmembrane helix</keyword>
<evidence type="ECO:0000256" key="2">
    <source>
        <dbReference type="SAM" id="Phobius"/>
    </source>
</evidence>
<dbReference type="Pfam" id="PF08238">
    <property type="entry name" value="Sel1"/>
    <property type="match status" value="2"/>
</dbReference>
<dbReference type="SMART" id="SM00671">
    <property type="entry name" value="SEL1"/>
    <property type="match status" value="2"/>
</dbReference>
<feature type="transmembrane region" description="Helical" evidence="2">
    <location>
        <begin position="133"/>
        <end position="151"/>
    </location>
</feature>
<dbReference type="AlphaFoldDB" id="A0A2U3L2D3"/>
<protein>
    <recommendedName>
        <fullName evidence="3">Zinc-ribbon domain-containing protein</fullName>
    </recommendedName>
</protein>
<dbReference type="OrthoDB" id="1775746at2"/>
<dbReference type="InterPro" id="IPR011990">
    <property type="entry name" value="TPR-like_helical_dom_sf"/>
</dbReference>
<evidence type="ECO:0000259" key="3">
    <source>
        <dbReference type="Pfam" id="PF13240"/>
    </source>
</evidence>
<feature type="region of interest" description="Disordered" evidence="1">
    <location>
        <begin position="167"/>
        <end position="298"/>
    </location>
</feature>
<dbReference type="InterPro" id="IPR026870">
    <property type="entry name" value="Zinc_ribbon_dom"/>
</dbReference>
<name>A0A2U3L2D3_9BACT</name>
<sequence>MRCPRCGNENPATHRFCGMCGTSLLQAAVPAPAGPAAKPPAPAPAAVPTAASAGPSAGPPAVSPAAPAQRVQAAPSAEPVISGPSFLGLNQPAPAARRTNPLSIDPHAGPSSSNLDYLLQDDEEPKRGGAWKFVLIVIALALAGGFGYLHWKNQSVPQLGAGANKPAAAAQSSDASDSSSPAPSSSAASPAAAPSQPASAPGGTGAAGASPAAAAPASAAPASSVSPAANPAATSAQPNSAPDSGASGAGGAGSATPQPAAAGGAAANTPNSAPPAGAPESAPAQLPAKPRATIPARVTDPVAEAQKYIYGKGMPQDCDRGLRILKPAVNQGNPKAMIEMGALYSAGLCTPRDLPTAYRWFALALRKDPNNESLQADLNKLWGEMTQPERQLAIKLSQ</sequence>
<keyword evidence="2" id="KW-0472">Membrane</keyword>
<organism evidence="4 5">
    <name type="scientific">Candidatus Sulfotelmatobacter kueseliae</name>
    <dbReference type="NCBI Taxonomy" id="2042962"/>
    <lineage>
        <taxon>Bacteria</taxon>
        <taxon>Pseudomonadati</taxon>
        <taxon>Acidobacteriota</taxon>
        <taxon>Terriglobia</taxon>
        <taxon>Terriglobales</taxon>
        <taxon>Candidatus Korobacteraceae</taxon>
        <taxon>Candidatus Sulfotelmatobacter</taxon>
    </lineage>
</organism>
<dbReference type="EMBL" id="OMOD01000159">
    <property type="protein sequence ID" value="SPF46061.1"/>
    <property type="molecule type" value="Genomic_DNA"/>
</dbReference>
<accession>A0A2U3L2D3</accession>
<dbReference type="InterPro" id="IPR006597">
    <property type="entry name" value="Sel1-like"/>
</dbReference>
<keyword evidence="2" id="KW-0812">Transmembrane</keyword>
<feature type="compositionally biased region" description="Low complexity" evidence="1">
    <location>
        <begin position="63"/>
        <end position="77"/>
    </location>
</feature>
<evidence type="ECO:0000313" key="4">
    <source>
        <dbReference type="EMBL" id="SPF46061.1"/>
    </source>
</evidence>
<feature type="compositionally biased region" description="Low complexity" evidence="1">
    <location>
        <begin position="167"/>
        <end position="246"/>
    </location>
</feature>
<dbReference type="Gene3D" id="1.25.40.10">
    <property type="entry name" value="Tetratricopeptide repeat domain"/>
    <property type="match status" value="1"/>
</dbReference>
<reference evidence="5" key="1">
    <citation type="submission" date="2018-02" db="EMBL/GenBank/DDBJ databases">
        <authorList>
            <person name="Hausmann B."/>
        </authorList>
    </citation>
    <scope>NUCLEOTIDE SEQUENCE [LARGE SCALE GENOMIC DNA]</scope>
    <source>
        <strain evidence="5">Peat soil MAG SbA1</strain>
    </source>
</reference>
<feature type="compositionally biased region" description="Low complexity" evidence="1">
    <location>
        <begin position="46"/>
        <end position="56"/>
    </location>
</feature>
<gene>
    <name evidence="4" type="ORF">SBA1_630010</name>
</gene>